<reference evidence="2" key="1">
    <citation type="journal article" date="2019" name="Sci. Rep.">
        <title>Draft genome of Tanacetum cinerariifolium, the natural source of mosquito coil.</title>
        <authorList>
            <person name="Yamashiro T."/>
            <person name="Shiraishi A."/>
            <person name="Satake H."/>
            <person name="Nakayama K."/>
        </authorList>
    </citation>
    <scope>NUCLEOTIDE SEQUENCE</scope>
</reference>
<dbReference type="PANTHER" id="PTHR42648:SF21">
    <property type="entry name" value="CYSTEINE-RICH RLK (RECEPTOR-LIKE PROTEIN KINASE) 8"/>
    <property type="match status" value="1"/>
</dbReference>
<evidence type="ECO:0000259" key="1">
    <source>
        <dbReference type="PROSITE" id="PS50994"/>
    </source>
</evidence>
<dbReference type="PANTHER" id="PTHR42648">
    <property type="entry name" value="TRANSPOSASE, PUTATIVE-RELATED"/>
    <property type="match status" value="1"/>
</dbReference>
<proteinExistence type="predicted"/>
<dbReference type="InterPro" id="IPR039537">
    <property type="entry name" value="Retrotran_Ty1/copia-like"/>
</dbReference>
<evidence type="ECO:0000313" key="2">
    <source>
        <dbReference type="EMBL" id="GFC74241.1"/>
    </source>
</evidence>
<dbReference type="PROSITE" id="PS50994">
    <property type="entry name" value="INTEGRASE"/>
    <property type="match status" value="1"/>
</dbReference>
<dbReference type="AlphaFoldDB" id="A0A699QWR5"/>
<dbReference type="GO" id="GO:0015074">
    <property type="term" value="P:DNA integration"/>
    <property type="evidence" value="ECO:0007669"/>
    <property type="project" value="InterPro"/>
</dbReference>
<dbReference type="InterPro" id="IPR001584">
    <property type="entry name" value="Integrase_cat-core"/>
</dbReference>
<dbReference type="Gene3D" id="3.30.420.10">
    <property type="entry name" value="Ribonuclease H-like superfamily/Ribonuclease H"/>
    <property type="match status" value="1"/>
</dbReference>
<dbReference type="InterPro" id="IPR036397">
    <property type="entry name" value="RNaseH_sf"/>
</dbReference>
<gene>
    <name evidence="2" type="ORF">Tci_846211</name>
</gene>
<accession>A0A699QWR5</accession>
<sequence length="141" mass="15554">HAYFAIEGIDHQTSVARTPEQNGVVERRNRTLVEAARTIDGANLDKMKEKGDACIFVGWCQITSVLTPYHNVKEWHLNISLSPGPLYQENLPHTAETVTMSNELDLLFSLLFDELLNGSTQVVSKSSAETTADASNCGESF</sequence>
<feature type="non-terminal residue" evidence="2">
    <location>
        <position position="1"/>
    </location>
</feature>
<protein>
    <submittedName>
        <fullName evidence="2">Integrase, catalytic region, zinc finger, CCHC-type, peptidase aspartic, catalytic</fullName>
    </submittedName>
</protein>
<comment type="caution">
    <text evidence="2">The sequence shown here is derived from an EMBL/GenBank/DDBJ whole genome shotgun (WGS) entry which is preliminary data.</text>
</comment>
<dbReference type="InterPro" id="IPR012337">
    <property type="entry name" value="RNaseH-like_sf"/>
</dbReference>
<organism evidence="2">
    <name type="scientific">Tanacetum cinerariifolium</name>
    <name type="common">Dalmatian daisy</name>
    <name type="synonym">Chrysanthemum cinerariifolium</name>
    <dbReference type="NCBI Taxonomy" id="118510"/>
    <lineage>
        <taxon>Eukaryota</taxon>
        <taxon>Viridiplantae</taxon>
        <taxon>Streptophyta</taxon>
        <taxon>Embryophyta</taxon>
        <taxon>Tracheophyta</taxon>
        <taxon>Spermatophyta</taxon>
        <taxon>Magnoliopsida</taxon>
        <taxon>eudicotyledons</taxon>
        <taxon>Gunneridae</taxon>
        <taxon>Pentapetalae</taxon>
        <taxon>asterids</taxon>
        <taxon>campanulids</taxon>
        <taxon>Asterales</taxon>
        <taxon>Asteraceae</taxon>
        <taxon>Asteroideae</taxon>
        <taxon>Anthemideae</taxon>
        <taxon>Anthemidinae</taxon>
        <taxon>Tanacetum</taxon>
    </lineage>
</organism>
<name>A0A699QWR5_TANCI</name>
<dbReference type="SUPFAM" id="SSF53098">
    <property type="entry name" value="Ribonuclease H-like"/>
    <property type="match status" value="1"/>
</dbReference>
<dbReference type="EMBL" id="BKCJ011046345">
    <property type="protein sequence ID" value="GFC74241.1"/>
    <property type="molecule type" value="Genomic_DNA"/>
</dbReference>
<feature type="domain" description="Integrase catalytic" evidence="1">
    <location>
        <begin position="1"/>
        <end position="91"/>
    </location>
</feature>
<dbReference type="GO" id="GO:0003676">
    <property type="term" value="F:nucleic acid binding"/>
    <property type="evidence" value="ECO:0007669"/>
    <property type="project" value="InterPro"/>
</dbReference>